<feature type="region of interest" description="Disordered" evidence="1">
    <location>
        <begin position="1"/>
        <end position="24"/>
    </location>
</feature>
<dbReference type="EMBL" id="JACEIK010003164">
    <property type="protein sequence ID" value="MCD9640637.1"/>
    <property type="molecule type" value="Genomic_DNA"/>
</dbReference>
<protein>
    <submittedName>
        <fullName evidence="2">Uncharacterized protein</fullName>
    </submittedName>
</protein>
<organism evidence="2 3">
    <name type="scientific">Datura stramonium</name>
    <name type="common">Jimsonweed</name>
    <name type="synonym">Common thornapple</name>
    <dbReference type="NCBI Taxonomy" id="4076"/>
    <lineage>
        <taxon>Eukaryota</taxon>
        <taxon>Viridiplantae</taxon>
        <taxon>Streptophyta</taxon>
        <taxon>Embryophyta</taxon>
        <taxon>Tracheophyta</taxon>
        <taxon>Spermatophyta</taxon>
        <taxon>Magnoliopsida</taxon>
        <taxon>eudicotyledons</taxon>
        <taxon>Gunneridae</taxon>
        <taxon>Pentapetalae</taxon>
        <taxon>asterids</taxon>
        <taxon>lamiids</taxon>
        <taxon>Solanales</taxon>
        <taxon>Solanaceae</taxon>
        <taxon>Solanoideae</taxon>
        <taxon>Datureae</taxon>
        <taxon>Datura</taxon>
    </lineage>
</organism>
<feature type="non-terminal residue" evidence="2">
    <location>
        <position position="1"/>
    </location>
</feature>
<proteinExistence type="predicted"/>
<keyword evidence="3" id="KW-1185">Reference proteome</keyword>
<dbReference type="Proteomes" id="UP000823775">
    <property type="component" value="Unassembled WGS sequence"/>
</dbReference>
<reference evidence="2 3" key="1">
    <citation type="journal article" date="2021" name="BMC Genomics">
        <title>Datura genome reveals duplications of psychoactive alkaloid biosynthetic genes and high mutation rate following tissue culture.</title>
        <authorList>
            <person name="Rajewski A."/>
            <person name="Carter-House D."/>
            <person name="Stajich J."/>
            <person name="Litt A."/>
        </authorList>
    </citation>
    <scope>NUCLEOTIDE SEQUENCE [LARGE SCALE GENOMIC DNA]</scope>
    <source>
        <strain evidence="2">AR-01</strain>
    </source>
</reference>
<sequence length="101" mass="11351">IQTRRKIIDPSYEPHNEKYNDGTTRSSGRCLIMIGFTFIDDRDSQTQWTILSKDSAIGLCLNLQEVFPNDLPGVPRAGEIDVGIDLLLDIAYIYLMANDSS</sequence>
<evidence type="ECO:0000313" key="3">
    <source>
        <dbReference type="Proteomes" id="UP000823775"/>
    </source>
</evidence>
<accession>A0ABS8V0W5</accession>
<evidence type="ECO:0000256" key="1">
    <source>
        <dbReference type="SAM" id="MobiDB-lite"/>
    </source>
</evidence>
<comment type="caution">
    <text evidence="2">The sequence shown here is derived from an EMBL/GenBank/DDBJ whole genome shotgun (WGS) entry which is preliminary data.</text>
</comment>
<name>A0ABS8V0W5_DATST</name>
<feature type="compositionally biased region" description="Basic and acidic residues" evidence="1">
    <location>
        <begin position="1"/>
        <end position="20"/>
    </location>
</feature>
<gene>
    <name evidence="2" type="ORF">HAX54_026044</name>
</gene>
<evidence type="ECO:0000313" key="2">
    <source>
        <dbReference type="EMBL" id="MCD9640637.1"/>
    </source>
</evidence>